<dbReference type="HOGENOM" id="CLU_140063_1_0_6"/>
<gene>
    <name evidence="1" type="ORF">F965_00072</name>
</gene>
<keyword evidence="2" id="KW-1185">Reference proteome</keyword>
<dbReference type="CDD" id="cd00085">
    <property type="entry name" value="HNHc"/>
    <property type="match status" value="1"/>
</dbReference>
<comment type="caution">
    <text evidence="1">The sequence shown here is derived from an EMBL/GenBank/DDBJ whole genome shotgun (WGS) entry which is preliminary data.</text>
</comment>
<organism evidence="1 2">
    <name type="scientific">Acinetobacter schindleri NIPH 900</name>
    <dbReference type="NCBI Taxonomy" id="1217675"/>
    <lineage>
        <taxon>Bacteria</taxon>
        <taxon>Pseudomonadati</taxon>
        <taxon>Pseudomonadota</taxon>
        <taxon>Gammaproteobacteria</taxon>
        <taxon>Moraxellales</taxon>
        <taxon>Moraxellaceae</taxon>
        <taxon>Acinetobacter</taxon>
    </lineage>
</organism>
<evidence type="ECO:0000313" key="1">
    <source>
        <dbReference type="EMBL" id="ENV14726.1"/>
    </source>
</evidence>
<dbReference type="Gene3D" id="1.10.30.50">
    <property type="match status" value="1"/>
</dbReference>
<accession>N8WRV6</accession>
<dbReference type="EMBL" id="APPI01000003">
    <property type="protein sequence ID" value="ENV14726.1"/>
    <property type="molecule type" value="Genomic_DNA"/>
</dbReference>
<proteinExistence type="predicted"/>
<sequence>MICLGVSVKPNKQQRAALKMKFGGHCAYCGVLLGDKFHLDHIESVQRDLAWSKNGGLTTTNTMARPHLDTLENLNPACAPCNLNKGSMPLEAWREQIKCYENSLVQYHNIFNHALRFGLVEFTNRPVIFFFETYKPGSQDPGTTA</sequence>
<protein>
    <recommendedName>
        <fullName evidence="3">HNH nuclease domain-containing protein</fullName>
    </recommendedName>
</protein>
<evidence type="ECO:0000313" key="2">
    <source>
        <dbReference type="Proteomes" id="UP000018438"/>
    </source>
</evidence>
<reference evidence="1 2" key="1">
    <citation type="submission" date="2013-02" db="EMBL/GenBank/DDBJ databases">
        <title>The Genome Sequence of Acinetobacter schindleri NIPH 900.</title>
        <authorList>
            <consortium name="The Broad Institute Genome Sequencing Platform"/>
            <consortium name="The Broad Institute Genome Sequencing Center for Infectious Disease"/>
            <person name="Cerqueira G."/>
            <person name="Feldgarden M."/>
            <person name="Courvalin P."/>
            <person name="Perichon B."/>
            <person name="Grillot-Courvalin C."/>
            <person name="Clermont D."/>
            <person name="Rocha E."/>
            <person name="Yoon E.-J."/>
            <person name="Nemec A."/>
            <person name="Walker B."/>
            <person name="Young S.K."/>
            <person name="Zeng Q."/>
            <person name="Gargeya S."/>
            <person name="Fitzgerald M."/>
            <person name="Haas B."/>
            <person name="Abouelleil A."/>
            <person name="Alvarado L."/>
            <person name="Arachchi H.M."/>
            <person name="Berlin A.M."/>
            <person name="Chapman S.B."/>
            <person name="Dewar J."/>
            <person name="Goldberg J."/>
            <person name="Griggs A."/>
            <person name="Gujja S."/>
            <person name="Hansen M."/>
            <person name="Howarth C."/>
            <person name="Imamovic A."/>
            <person name="Larimer J."/>
            <person name="McCowan C."/>
            <person name="Murphy C."/>
            <person name="Neiman D."/>
            <person name="Pearson M."/>
            <person name="Priest M."/>
            <person name="Roberts A."/>
            <person name="Saif S."/>
            <person name="Shea T."/>
            <person name="Sisk P."/>
            <person name="Sykes S."/>
            <person name="Wortman J."/>
            <person name="Nusbaum C."/>
            <person name="Birren B."/>
        </authorList>
    </citation>
    <scope>NUCLEOTIDE SEQUENCE [LARGE SCALE GENOMIC DNA]</scope>
    <source>
        <strain evidence="1 2">NIPH 900</strain>
    </source>
</reference>
<dbReference type="AlphaFoldDB" id="N8WRV6"/>
<dbReference type="Proteomes" id="UP000018438">
    <property type="component" value="Unassembled WGS sequence"/>
</dbReference>
<dbReference type="InterPro" id="IPR003615">
    <property type="entry name" value="HNH_nuc"/>
</dbReference>
<evidence type="ECO:0008006" key="3">
    <source>
        <dbReference type="Google" id="ProtNLM"/>
    </source>
</evidence>
<name>N8WRV6_9GAMM</name>